<sequence>MNVLLWHLHGSWTSAFVQGPHRYLLPTVPGRGPWGSGRPSACTWPAHAVDVQPERLADTDVDIVVLQRPEEIALADRWLRRTPGREVAAVYVEHDVPHEAAATSRHPMTDRDDMTLVHISPFNALMWDSGRTRTAVVEHGILDPGRRYTGELPAAATVVNEPMRHSRTAGTDLLPGLARGAPLDVFGRGTEGLGMRLGAATRIQGRGDLPQSRMHDELARRRVYLHPMRWSSLGLALIEAMQLGLPVVALATSGAAAAVPPEAGVSATDPERLADALRELVADPARARAHGAVARAHAVRRYGLPRFLRDWDAVLHQATADHRRRRPRDIRRRATHLRVVRPAVEPRR</sequence>
<evidence type="ECO:0000313" key="1">
    <source>
        <dbReference type="EMBL" id="NMH95048.1"/>
    </source>
</evidence>
<name>A0A848DQP5_9PSEU</name>
<evidence type="ECO:0000313" key="2">
    <source>
        <dbReference type="Proteomes" id="UP000586918"/>
    </source>
</evidence>
<dbReference type="Proteomes" id="UP000586918">
    <property type="component" value="Unassembled WGS sequence"/>
</dbReference>
<dbReference type="GO" id="GO:0016740">
    <property type="term" value="F:transferase activity"/>
    <property type="evidence" value="ECO:0007669"/>
    <property type="project" value="UniProtKB-KW"/>
</dbReference>
<dbReference type="Pfam" id="PF13692">
    <property type="entry name" value="Glyco_trans_1_4"/>
    <property type="match status" value="1"/>
</dbReference>
<dbReference type="EMBL" id="JAAXKZ010000150">
    <property type="protein sequence ID" value="NMH95048.1"/>
    <property type="molecule type" value="Genomic_DNA"/>
</dbReference>
<dbReference type="AlphaFoldDB" id="A0A848DQP5"/>
<comment type="caution">
    <text evidence="1">The sequence shown here is derived from an EMBL/GenBank/DDBJ whole genome shotgun (WGS) entry which is preliminary data.</text>
</comment>
<proteinExistence type="predicted"/>
<reference evidence="1 2" key="1">
    <citation type="submission" date="2020-04" db="EMBL/GenBank/DDBJ databases">
        <authorList>
            <person name="Klaysubun C."/>
            <person name="Duangmal K."/>
            <person name="Lipun K."/>
        </authorList>
    </citation>
    <scope>NUCLEOTIDE SEQUENCE [LARGE SCALE GENOMIC DNA]</scope>
    <source>
        <strain evidence="1 2">DSM 45300</strain>
    </source>
</reference>
<dbReference type="RefSeq" id="WP_169415715.1">
    <property type="nucleotide sequence ID" value="NZ_JAAXKZ010000150.1"/>
</dbReference>
<accession>A0A848DQP5</accession>
<dbReference type="PANTHER" id="PTHR12526:SF627">
    <property type="entry name" value="D-RHAMNOSYLTRANSFERASE WBPZ"/>
    <property type="match status" value="1"/>
</dbReference>
<dbReference type="PANTHER" id="PTHR12526">
    <property type="entry name" value="GLYCOSYLTRANSFERASE"/>
    <property type="match status" value="1"/>
</dbReference>
<gene>
    <name evidence="1" type="ORF">HF519_26480</name>
</gene>
<dbReference type="SUPFAM" id="SSF53756">
    <property type="entry name" value="UDP-Glycosyltransferase/glycogen phosphorylase"/>
    <property type="match status" value="1"/>
</dbReference>
<keyword evidence="2" id="KW-1185">Reference proteome</keyword>
<keyword evidence="1" id="KW-0808">Transferase</keyword>
<organism evidence="1 2">
    <name type="scientific">Pseudonocardia bannensis</name>
    <dbReference type="NCBI Taxonomy" id="630973"/>
    <lineage>
        <taxon>Bacteria</taxon>
        <taxon>Bacillati</taxon>
        <taxon>Actinomycetota</taxon>
        <taxon>Actinomycetes</taxon>
        <taxon>Pseudonocardiales</taxon>
        <taxon>Pseudonocardiaceae</taxon>
        <taxon>Pseudonocardia</taxon>
    </lineage>
</organism>
<protein>
    <submittedName>
        <fullName evidence="1">Glycosyltransferase family 4 protein</fullName>
    </submittedName>
</protein>
<dbReference type="Gene3D" id="3.40.50.2000">
    <property type="entry name" value="Glycogen Phosphorylase B"/>
    <property type="match status" value="1"/>
</dbReference>